<organism evidence="2 3">
    <name type="scientific">Nocardioides psychrotolerans</name>
    <dbReference type="NCBI Taxonomy" id="1005945"/>
    <lineage>
        <taxon>Bacteria</taxon>
        <taxon>Bacillati</taxon>
        <taxon>Actinomycetota</taxon>
        <taxon>Actinomycetes</taxon>
        <taxon>Propionibacteriales</taxon>
        <taxon>Nocardioidaceae</taxon>
        <taxon>Nocardioides</taxon>
    </lineage>
</organism>
<accession>A0A1I3MA19</accession>
<evidence type="ECO:0000313" key="2">
    <source>
        <dbReference type="EMBL" id="SFI93831.1"/>
    </source>
</evidence>
<dbReference type="EMBL" id="FOQG01000015">
    <property type="protein sequence ID" value="SFI93831.1"/>
    <property type="molecule type" value="Genomic_DNA"/>
</dbReference>
<evidence type="ECO:0008006" key="4">
    <source>
        <dbReference type="Google" id="ProtNLM"/>
    </source>
</evidence>
<sequence length="233" mass="25828">MTTTSVASIATLVHGFTLAQINEAAWAAARMKGKAQVLDPRDSYDNAWHAIVELLYSQDEPPTYFDLVNVGKLAIQRAINDEYHHGGIDNKTGLAGPNIGKYWASVVAPREGFADRLIDRLAIPHILGSLTELEYEVLGATIHHDTQRDIAATLGISRESVQKNIASARARFIAAWFAPESPPAPRARRTTSDDECSAGHSRGEHGFRRADGRRWGCRVCQRNAQRRYRARGR</sequence>
<gene>
    <name evidence="2" type="ORF">SAMN05216561_11526</name>
</gene>
<dbReference type="Gene3D" id="1.10.10.10">
    <property type="entry name" value="Winged helix-like DNA-binding domain superfamily/Winged helix DNA-binding domain"/>
    <property type="match status" value="1"/>
</dbReference>
<reference evidence="2 3" key="1">
    <citation type="submission" date="2016-10" db="EMBL/GenBank/DDBJ databases">
        <authorList>
            <person name="de Groot N.N."/>
        </authorList>
    </citation>
    <scope>NUCLEOTIDE SEQUENCE [LARGE SCALE GENOMIC DNA]</scope>
    <source>
        <strain evidence="2 3">CGMCC 1.11156</strain>
    </source>
</reference>
<name>A0A1I3MA19_9ACTN</name>
<evidence type="ECO:0000256" key="1">
    <source>
        <dbReference type="SAM" id="MobiDB-lite"/>
    </source>
</evidence>
<proteinExistence type="predicted"/>
<protein>
    <recommendedName>
        <fullName evidence="4">Sigma-70, region 4</fullName>
    </recommendedName>
</protein>
<dbReference type="InterPro" id="IPR013324">
    <property type="entry name" value="RNA_pol_sigma_r3/r4-like"/>
</dbReference>
<dbReference type="Proteomes" id="UP000198649">
    <property type="component" value="Unassembled WGS sequence"/>
</dbReference>
<dbReference type="InterPro" id="IPR036388">
    <property type="entry name" value="WH-like_DNA-bd_sf"/>
</dbReference>
<keyword evidence="3" id="KW-1185">Reference proteome</keyword>
<feature type="region of interest" description="Disordered" evidence="1">
    <location>
        <begin position="181"/>
        <end position="207"/>
    </location>
</feature>
<evidence type="ECO:0000313" key="3">
    <source>
        <dbReference type="Proteomes" id="UP000198649"/>
    </source>
</evidence>
<dbReference type="OrthoDB" id="3481861at2"/>
<dbReference type="SUPFAM" id="SSF88659">
    <property type="entry name" value="Sigma3 and sigma4 domains of RNA polymerase sigma factors"/>
    <property type="match status" value="1"/>
</dbReference>
<dbReference type="AlphaFoldDB" id="A0A1I3MA19"/>
<dbReference type="RefSeq" id="WP_091115666.1">
    <property type="nucleotide sequence ID" value="NZ_BKAF01000052.1"/>
</dbReference>
<dbReference type="STRING" id="1005945.SAMN05216561_11526"/>